<evidence type="ECO:0000313" key="2">
    <source>
        <dbReference type="Proteomes" id="UP000246744"/>
    </source>
</evidence>
<comment type="caution">
    <text evidence="1">The sequence shown here is derived from an EMBL/GenBank/DDBJ whole genome shotgun (WGS) entry which is preliminary data.</text>
</comment>
<dbReference type="EMBL" id="QGTS01000013">
    <property type="protein sequence ID" value="PWW05411.1"/>
    <property type="molecule type" value="Genomic_DNA"/>
</dbReference>
<protein>
    <submittedName>
        <fullName evidence="1">AsmA-like protein</fullName>
    </submittedName>
</protein>
<proteinExistence type="predicted"/>
<dbReference type="RefSeq" id="WP_110027432.1">
    <property type="nucleotide sequence ID" value="NZ_QGTS01000013.1"/>
</dbReference>
<dbReference type="OrthoDB" id="7053268at2"/>
<dbReference type="AlphaFoldDB" id="A0A317PW45"/>
<gene>
    <name evidence="1" type="ORF">DES37_113114</name>
</gene>
<evidence type="ECO:0000313" key="1">
    <source>
        <dbReference type="EMBL" id="PWW05411.1"/>
    </source>
</evidence>
<reference evidence="1 2" key="1">
    <citation type="submission" date="2018-05" db="EMBL/GenBank/DDBJ databases">
        <title>Genomic Encyclopedia of Type Strains, Phase IV (KMG-IV): sequencing the most valuable type-strain genomes for metagenomic binning, comparative biology and taxonomic classification.</title>
        <authorList>
            <person name="Goeker M."/>
        </authorList>
    </citation>
    <scope>NUCLEOTIDE SEQUENCE [LARGE SCALE GENOMIC DNA]</scope>
    <source>
        <strain evidence="1 2">DSM 19579</strain>
    </source>
</reference>
<sequence length="560" mass="60680">MKFAGKFIFALLLVVFAVLVAGYFVVQTPWGTGKIVRWVNNNTGYDLKIQSVSHSWRAPDHVMLSGVTFGRKGHSATLVAKQVDIGLSARQFSEPLHVDTILLDGGTLNLLPSAAPLPFQAERLQLTNMAINSPETGWNLTAQRVSGGLVPWKPEPGSILGRNTQIQLSAGSLSLNGIPATNVLIQGKIAQQEVILQTVGADIARGALTASARRNSDGSWEIEMLRLNDIRLQTAKSLADFLAPLATAPSLMIDRLEVTGARMEGPQWAITDLNFGLRNLALAKGEWRSSDGQISLNASDIIYGPFQLTDPIFNADLSADGIKIRQFSSRWERGMIRADGQWLRQSHTLALNEVAVAGLEYTLPAQWKTWWQTALPDWLRTVTIGRFSASRNLLIDINPDFPFQFTALDGDGSGLTLVKNNQWGIWQGTLNFAAAGATFNKVDVRRPSINLTATPDNIVVTELSAFTEKGLLDAKAQVSQAAERRLSLQLSGKGVPLDILHNWGWPGVPLSGNGNLQLSLHGRLQAGLPLAPGMNGTLHLTDSKGDQVVQTMNQGSVAGN</sequence>
<dbReference type="Proteomes" id="UP000246744">
    <property type="component" value="Unassembled WGS sequence"/>
</dbReference>
<keyword evidence="2" id="KW-1185">Reference proteome</keyword>
<accession>A0A317PW45</accession>
<name>A0A317PW45_9ENTR</name>
<organism evidence="1 2">
    <name type="scientific">Mangrovibacter plantisponsor</name>
    <dbReference type="NCBI Taxonomy" id="451513"/>
    <lineage>
        <taxon>Bacteria</taxon>
        <taxon>Pseudomonadati</taxon>
        <taxon>Pseudomonadota</taxon>
        <taxon>Gammaproteobacteria</taxon>
        <taxon>Enterobacterales</taxon>
        <taxon>Enterobacteriaceae</taxon>
        <taxon>Mangrovibacter</taxon>
    </lineage>
</organism>